<organism evidence="2 3">
    <name type="scientific">Cupriavidus yeoncheonensis</name>
    <dbReference type="NCBI Taxonomy" id="1462994"/>
    <lineage>
        <taxon>Bacteria</taxon>
        <taxon>Pseudomonadati</taxon>
        <taxon>Pseudomonadota</taxon>
        <taxon>Betaproteobacteria</taxon>
        <taxon>Burkholderiales</taxon>
        <taxon>Burkholderiaceae</taxon>
        <taxon>Cupriavidus</taxon>
    </lineage>
</organism>
<comment type="caution">
    <text evidence="2">The sequence shown here is derived from an EMBL/GenBank/DDBJ whole genome shotgun (WGS) entry which is preliminary data.</text>
</comment>
<dbReference type="SUPFAM" id="SSF109604">
    <property type="entry name" value="HD-domain/PDEase-like"/>
    <property type="match status" value="1"/>
</dbReference>
<dbReference type="PIRSF" id="PIRSF003180">
    <property type="entry name" value="DiGMPpdiest_YuxH"/>
    <property type="match status" value="1"/>
</dbReference>
<dbReference type="SUPFAM" id="SSF141868">
    <property type="entry name" value="EAL domain-like"/>
    <property type="match status" value="1"/>
</dbReference>
<sequence>MQAPLPPLSAIPMPGLRDAEVLHFGRQPIVNAAGDPQAYELLYREAGGNWADVLDDTAATAQVIALALGGTGLDWTLRKHAGFINLGRQLLLDDLLLLVPPGHFVLEVLESVPMDTCVLRRLAWLRETGYRLALDDVAALTADVRKALPAVDFVKVDFRSGNRLDLPRLADAVLQADRLLIGEKIETADDFALAQQLGFHLFQGFHFARPEPLAAPLPHLDRGALARLQTLLTQGAYSEALLAELHANPGLVAQLLRLSVATGVQPGAGFASVRALLAALGPHSLQRWVRLLHIADGLRLPGEPSLRSQAAHRRATFMAQAARHVRPHDTAFAEAAFLTGVLSLAPLPPHGTRRDIQDTFPVTQTIRDAILDGHGELGALLQAAEAYERGGNPLAVPGLPAA</sequence>
<evidence type="ECO:0000313" key="2">
    <source>
        <dbReference type="EMBL" id="CAG2146813.1"/>
    </source>
</evidence>
<evidence type="ECO:0000259" key="1">
    <source>
        <dbReference type="SMART" id="SM00052"/>
    </source>
</evidence>
<dbReference type="Pfam" id="PF00563">
    <property type="entry name" value="EAL"/>
    <property type="match status" value="1"/>
</dbReference>
<dbReference type="EMBL" id="CAJPUY010000012">
    <property type="protein sequence ID" value="CAG2146813.1"/>
    <property type="molecule type" value="Genomic_DNA"/>
</dbReference>
<keyword evidence="3" id="KW-1185">Reference proteome</keyword>
<dbReference type="PANTHER" id="PTHR33121:SF76">
    <property type="entry name" value="SIGNALING PROTEIN"/>
    <property type="match status" value="1"/>
</dbReference>
<evidence type="ECO:0000313" key="3">
    <source>
        <dbReference type="Proteomes" id="UP000672934"/>
    </source>
</evidence>
<keyword evidence="2" id="KW-0378">Hydrolase</keyword>
<dbReference type="PANTHER" id="PTHR33121">
    <property type="entry name" value="CYCLIC DI-GMP PHOSPHODIESTERASE PDEF"/>
    <property type="match status" value="1"/>
</dbReference>
<dbReference type="SMART" id="SM00052">
    <property type="entry name" value="EAL"/>
    <property type="match status" value="1"/>
</dbReference>
<protein>
    <submittedName>
        <fullName evidence="2">Cyclic di-GMP phosphodiesterase CdgJ</fullName>
        <ecNumber evidence="2">3.1.4.52</ecNumber>
    </submittedName>
</protein>
<dbReference type="InterPro" id="IPR001633">
    <property type="entry name" value="EAL_dom"/>
</dbReference>
<dbReference type="InterPro" id="IPR014408">
    <property type="entry name" value="dGMP_Pdiesterase_EAL/HD-GYP"/>
</dbReference>
<dbReference type="GO" id="GO:0071111">
    <property type="term" value="F:cyclic-guanylate-specific phosphodiesterase activity"/>
    <property type="evidence" value="ECO:0007669"/>
    <property type="project" value="UniProtKB-EC"/>
</dbReference>
<dbReference type="AlphaFoldDB" id="A0A916NEF6"/>
<accession>A0A916NEF6</accession>
<proteinExistence type="predicted"/>
<dbReference type="Gene3D" id="1.10.3210.10">
    <property type="entry name" value="Hypothetical protein af1432"/>
    <property type="match status" value="1"/>
</dbReference>
<dbReference type="InterPro" id="IPR050706">
    <property type="entry name" value="Cyclic-di-GMP_PDE-like"/>
</dbReference>
<gene>
    <name evidence="2" type="primary">cdgJ</name>
    <name evidence="2" type="ORF">LMG31506_03470</name>
</gene>
<reference evidence="2" key="1">
    <citation type="submission" date="2021-03" db="EMBL/GenBank/DDBJ databases">
        <authorList>
            <person name="Peeters C."/>
        </authorList>
    </citation>
    <scope>NUCLEOTIDE SEQUENCE</scope>
    <source>
        <strain evidence="2">LMG 31506</strain>
    </source>
</reference>
<dbReference type="Proteomes" id="UP000672934">
    <property type="component" value="Unassembled WGS sequence"/>
</dbReference>
<dbReference type="RefSeq" id="WP_211948407.1">
    <property type="nucleotide sequence ID" value="NZ_CAJPUY010000012.1"/>
</dbReference>
<name>A0A916NEF6_9BURK</name>
<dbReference type="EC" id="3.1.4.52" evidence="2"/>
<dbReference type="Gene3D" id="3.20.20.450">
    <property type="entry name" value="EAL domain"/>
    <property type="match status" value="1"/>
</dbReference>
<dbReference type="InterPro" id="IPR035919">
    <property type="entry name" value="EAL_sf"/>
</dbReference>
<feature type="domain" description="EAL" evidence="1">
    <location>
        <begin position="8"/>
        <end position="215"/>
    </location>
</feature>